<reference evidence="2 3" key="1">
    <citation type="submission" date="2020-02" db="EMBL/GenBank/DDBJ databases">
        <authorList>
            <person name="Ferguson B K."/>
        </authorList>
    </citation>
    <scope>NUCLEOTIDE SEQUENCE [LARGE SCALE GENOMIC DNA]</scope>
</reference>
<evidence type="ECO:0000256" key="1">
    <source>
        <dbReference type="SAM" id="Coils"/>
    </source>
</evidence>
<dbReference type="EMBL" id="CADCXU010028941">
    <property type="protein sequence ID" value="CAB0015358.1"/>
    <property type="molecule type" value="Genomic_DNA"/>
</dbReference>
<keyword evidence="1" id="KW-0175">Coiled coil</keyword>
<accession>A0A6H5HG62</accession>
<protein>
    <submittedName>
        <fullName evidence="2">Uncharacterized protein</fullName>
    </submittedName>
</protein>
<evidence type="ECO:0000313" key="3">
    <source>
        <dbReference type="Proteomes" id="UP000479000"/>
    </source>
</evidence>
<gene>
    <name evidence="2" type="ORF">NTEN_LOCUS19698</name>
</gene>
<keyword evidence="3" id="KW-1185">Reference proteome</keyword>
<sequence>MSKTLFTTTPSHPNRKLCRAKVYVRNQDRDFQTEKKIQLSGAKDEDDIIKKFKTQRETRERLVKLKETVEREKKELEKKKEKLEAELEAQKFAQVKEKE</sequence>
<feature type="coiled-coil region" evidence="1">
    <location>
        <begin position="55"/>
        <end position="93"/>
    </location>
</feature>
<evidence type="ECO:0000313" key="2">
    <source>
        <dbReference type="EMBL" id="CAB0015358.1"/>
    </source>
</evidence>
<dbReference type="Proteomes" id="UP000479000">
    <property type="component" value="Unassembled WGS sequence"/>
</dbReference>
<name>A0A6H5HG62_9HEMI</name>
<dbReference type="AlphaFoldDB" id="A0A6H5HG62"/>
<proteinExistence type="predicted"/>
<organism evidence="2 3">
    <name type="scientific">Nesidiocoris tenuis</name>
    <dbReference type="NCBI Taxonomy" id="355587"/>
    <lineage>
        <taxon>Eukaryota</taxon>
        <taxon>Metazoa</taxon>
        <taxon>Ecdysozoa</taxon>
        <taxon>Arthropoda</taxon>
        <taxon>Hexapoda</taxon>
        <taxon>Insecta</taxon>
        <taxon>Pterygota</taxon>
        <taxon>Neoptera</taxon>
        <taxon>Paraneoptera</taxon>
        <taxon>Hemiptera</taxon>
        <taxon>Heteroptera</taxon>
        <taxon>Panheteroptera</taxon>
        <taxon>Cimicomorpha</taxon>
        <taxon>Miridae</taxon>
        <taxon>Dicyphina</taxon>
        <taxon>Nesidiocoris</taxon>
    </lineage>
</organism>
<feature type="non-terminal residue" evidence="2">
    <location>
        <position position="99"/>
    </location>
</feature>